<sequence>MSTGFRDYYQFVTSSLNFPSNSGDYSEASPTIRSDMSCMERVNCCASLMHLKSMLNSNEHHQLQGLSLEHPDKEHNSAHKNKRRKPLQNSRQWKPFIVKNDGGLIFYSQPFHNQFFLKIRANKFNEGHRYQRDVPLILAKTRPVYSDGHLKPETGERDFMPLQYTKMLILEFWTKGVNVIGLASTRERQAVSEGRRTSSPSRSRTRKSYVGATVRRRVHTAHSSHSQSVRVMAAQPLTQHGTWSCSSFLGLQSYQFWERKARCANAQKICHGKLDKKGDLEAFLLSKPQNVMDRHIQPPSVINNSVRSSMAIRKRIVAIQLNRAIISVNPVNLIHVPHQIIEKNRKINHHIHLWASISWPISKNRPISPTHHLRYLPVCNNVVVLPNCSENLRNVYNIPNTLSPEIIDRGMNSRSRNETVHFNTNTFNLTHTYKLLAGDEPTDDVSITATEYFDPNNFVRAITVTKPCNTAEYRHRTCWLPNVHFEEHSLGLFGKSKTNSSHSLSTHRRPVCNTVPAYENTICARLPNLHSVFQIDNQLERATTTSQSQMEDSLMQREPDDDGLSTSTQVTTIFSDSITSSVSISCARSLGPELDAVGYTPFQLISTTDSDYELLSDHDKYVINGWNTNEDLLDRALTSDFLLEPVHIFGIRSAPTRMPMLSDLFDEPGSWVTTSFGHGGGLGCSEDEIEPSLQNHAI</sequence>
<name>A0A8S9Z7F7_9TREM</name>
<evidence type="ECO:0000313" key="3">
    <source>
        <dbReference type="Proteomes" id="UP000822476"/>
    </source>
</evidence>
<feature type="region of interest" description="Disordered" evidence="1">
    <location>
        <begin position="543"/>
        <end position="567"/>
    </location>
</feature>
<protein>
    <submittedName>
        <fullName evidence="2">Uncharacterized protein</fullName>
    </submittedName>
</protein>
<feature type="region of interest" description="Disordered" evidence="1">
    <location>
        <begin position="188"/>
        <end position="210"/>
    </location>
</feature>
<dbReference type="Proteomes" id="UP000822476">
    <property type="component" value="Unassembled WGS sequence"/>
</dbReference>
<dbReference type="OrthoDB" id="6263118at2759"/>
<evidence type="ECO:0000256" key="1">
    <source>
        <dbReference type="SAM" id="MobiDB-lite"/>
    </source>
</evidence>
<dbReference type="AlphaFoldDB" id="A0A8S9Z7F7"/>
<feature type="region of interest" description="Disordered" evidence="1">
    <location>
        <begin position="71"/>
        <end position="92"/>
    </location>
</feature>
<gene>
    <name evidence="2" type="ORF">EG68_05640</name>
</gene>
<proteinExistence type="predicted"/>
<evidence type="ECO:0000313" key="2">
    <source>
        <dbReference type="EMBL" id="KAF7259698.1"/>
    </source>
</evidence>
<organism evidence="2 3">
    <name type="scientific">Paragonimus skrjabini miyazakii</name>
    <dbReference type="NCBI Taxonomy" id="59628"/>
    <lineage>
        <taxon>Eukaryota</taxon>
        <taxon>Metazoa</taxon>
        <taxon>Spiralia</taxon>
        <taxon>Lophotrochozoa</taxon>
        <taxon>Platyhelminthes</taxon>
        <taxon>Trematoda</taxon>
        <taxon>Digenea</taxon>
        <taxon>Plagiorchiida</taxon>
        <taxon>Troglotremata</taxon>
        <taxon>Troglotrematidae</taxon>
        <taxon>Paragonimus</taxon>
    </lineage>
</organism>
<comment type="caution">
    <text evidence="2">The sequence shown here is derived from an EMBL/GenBank/DDBJ whole genome shotgun (WGS) entry which is preliminary data.</text>
</comment>
<reference evidence="2" key="1">
    <citation type="submission" date="2019-07" db="EMBL/GenBank/DDBJ databases">
        <title>Annotation for the trematode Paragonimus miyazaki's.</title>
        <authorList>
            <person name="Choi Y.-J."/>
        </authorList>
    </citation>
    <scope>NUCLEOTIDE SEQUENCE</scope>
    <source>
        <strain evidence="2">Japan</strain>
    </source>
</reference>
<accession>A0A8S9Z7F7</accession>
<dbReference type="EMBL" id="JTDE01001082">
    <property type="protein sequence ID" value="KAF7259698.1"/>
    <property type="molecule type" value="Genomic_DNA"/>
</dbReference>
<keyword evidence="3" id="KW-1185">Reference proteome</keyword>